<proteinExistence type="predicted"/>
<accession>A0A2P2P0Z9</accession>
<reference evidence="2" key="1">
    <citation type="submission" date="2018-02" db="EMBL/GenBank/DDBJ databases">
        <title>Rhizophora mucronata_Transcriptome.</title>
        <authorList>
            <person name="Meera S.P."/>
            <person name="Sreeshan A."/>
            <person name="Augustine A."/>
        </authorList>
    </citation>
    <scope>NUCLEOTIDE SEQUENCE</scope>
    <source>
        <tissue evidence="2">Leaf</tissue>
    </source>
</reference>
<name>A0A2P2P0Z9_RHIMU</name>
<dbReference type="AlphaFoldDB" id="A0A2P2P0Z9"/>
<feature type="signal peptide" evidence="1">
    <location>
        <begin position="1"/>
        <end position="19"/>
    </location>
</feature>
<feature type="chain" id="PRO_5015142865" evidence="1">
    <location>
        <begin position="20"/>
        <end position="84"/>
    </location>
</feature>
<sequence>MWDFTAFKILGFHLNLCLGQQSSYTLHLGEITMLTELVVAPTEEKIRGKFEGKRIAHPLDFNFSCLSIGTTICLKFWISPWVEL</sequence>
<keyword evidence="1" id="KW-0732">Signal</keyword>
<organism evidence="2">
    <name type="scientific">Rhizophora mucronata</name>
    <name type="common">Asiatic mangrove</name>
    <dbReference type="NCBI Taxonomy" id="61149"/>
    <lineage>
        <taxon>Eukaryota</taxon>
        <taxon>Viridiplantae</taxon>
        <taxon>Streptophyta</taxon>
        <taxon>Embryophyta</taxon>
        <taxon>Tracheophyta</taxon>
        <taxon>Spermatophyta</taxon>
        <taxon>Magnoliopsida</taxon>
        <taxon>eudicotyledons</taxon>
        <taxon>Gunneridae</taxon>
        <taxon>Pentapetalae</taxon>
        <taxon>rosids</taxon>
        <taxon>fabids</taxon>
        <taxon>Malpighiales</taxon>
        <taxon>Rhizophoraceae</taxon>
        <taxon>Rhizophora</taxon>
    </lineage>
</organism>
<evidence type="ECO:0000256" key="1">
    <source>
        <dbReference type="SAM" id="SignalP"/>
    </source>
</evidence>
<dbReference type="EMBL" id="GGEC01067817">
    <property type="protein sequence ID" value="MBX48301.1"/>
    <property type="molecule type" value="Transcribed_RNA"/>
</dbReference>
<protein>
    <submittedName>
        <fullName evidence="2">Uncharacterized protein</fullName>
    </submittedName>
</protein>
<evidence type="ECO:0000313" key="2">
    <source>
        <dbReference type="EMBL" id="MBX48301.1"/>
    </source>
</evidence>